<sequence>MEGRPLGFPVGGRPPTLPGNRHGGRGRGRRPAWIASIAGASALTVMAAGCGGSGGGSGDASLRMYASPAVKTGLDALVKEFNTANAPRIKMTVRYMPAPKIGPAATTEIQAGNPPDILGISPGSGGGATGLPLYKLAKAHRLEDLSSKPWTKGLPPLLAPTVTYKGKVYALVTGMSTEFMDYTVDELKGWGLKPPSTFADLLKLCGEIRKHGKYALVPGAADPAGNRMLLQSFSAANVYSDDPDWDEQRAAGQVRFQTTPGWRQTFQQVVDMINADCYYPGGAGRTTEEGKNLQIKGDKAAMGIGPSTASTYVTARNPKRKWAAIPVPGRRSSTLPLEVGAMSVAAHGKHVKQSIEFLDFVAQRRDQLATATGSFSPAQMARGELPAFLKPLEPLAKQGRYSLGASTMWPSDAPALAAYKMMAGLYNKTRTVDDILKAMDESWDATRG</sequence>
<organism evidence="2 3">
    <name type="scientific">Actinomadura syzygii</name>
    <dbReference type="NCBI Taxonomy" id="1427538"/>
    <lineage>
        <taxon>Bacteria</taxon>
        <taxon>Bacillati</taxon>
        <taxon>Actinomycetota</taxon>
        <taxon>Actinomycetes</taxon>
        <taxon>Streptosporangiales</taxon>
        <taxon>Thermomonosporaceae</taxon>
        <taxon>Actinomadura</taxon>
    </lineage>
</organism>
<dbReference type="Pfam" id="PF13416">
    <property type="entry name" value="SBP_bac_8"/>
    <property type="match status" value="1"/>
</dbReference>
<dbReference type="Gene3D" id="3.40.190.10">
    <property type="entry name" value="Periplasmic binding protein-like II"/>
    <property type="match status" value="2"/>
</dbReference>
<protein>
    <submittedName>
        <fullName evidence="2">Extracellular solute-binding protein</fullName>
    </submittedName>
</protein>
<dbReference type="InterPro" id="IPR006059">
    <property type="entry name" value="SBP"/>
</dbReference>
<evidence type="ECO:0000313" key="3">
    <source>
        <dbReference type="Proteomes" id="UP000322634"/>
    </source>
</evidence>
<dbReference type="EMBL" id="VSFF01000015">
    <property type="protein sequence ID" value="TYC08921.1"/>
    <property type="molecule type" value="Genomic_DNA"/>
</dbReference>
<feature type="region of interest" description="Disordered" evidence="1">
    <location>
        <begin position="1"/>
        <end position="29"/>
    </location>
</feature>
<evidence type="ECO:0000256" key="1">
    <source>
        <dbReference type="SAM" id="MobiDB-lite"/>
    </source>
</evidence>
<dbReference type="InterPro" id="IPR050490">
    <property type="entry name" value="Bact_solute-bd_prot1"/>
</dbReference>
<reference evidence="2 3" key="1">
    <citation type="submission" date="2019-08" db="EMBL/GenBank/DDBJ databases">
        <title>Actinomadura sp. nov. CYP1-5 isolated from mountain soil.</title>
        <authorList>
            <person name="Songsumanus A."/>
            <person name="Kuncharoen N."/>
            <person name="Kudo T."/>
            <person name="Yuki M."/>
            <person name="Igarashi Y."/>
            <person name="Tanasupawat S."/>
        </authorList>
    </citation>
    <scope>NUCLEOTIDE SEQUENCE [LARGE SCALE GENOMIC DNA]</scope>
    <source>
        <strain evidence="2 3">GKU157</strain>
    </source>
</reference>
<evidence type="ECO:0000313" key="2">
    <source>
        <dbReference type="EMBL" id="TYC08921.1"/>
    </source>
</evidence>
<gene>
    <name evidence="2" type="ORF">FXF65_35960</name>
</gene>
<dbReference type="AlphaFoldDB" id="A0A5D0TRF8"/>
<name>A0A5D0TRF8_9ACTN</name>
<dbReference type="PANTHER" id="PTHR43649">
    <property type="entry name" value="ARABINOSE-BINDING PROTEIN-RELATED"/>
    <property type="match status" value="1"/>
</dbReference>
<proteinExistence type="predicted"/>
<comment type="caution">
    <text evidence="2">The sequence shown here is derived from an EMBL/GenBank/DDBJ whole genome shotgun (WGS) entry which is preliminary data.</text>
</comment>
<dbReference type="RefSeq" id="WP_148354540.1">
    <property type="nucleotide sequence ID" value="NZ_JBHSBF010000032.1"/>
</dbReference>
<dbReference type="Proteomes" id="UP000322634">
    <property type="component" value="Unassembled WGS sequence"/>
</dbReference>
<accession>A0A5D0TRF8</accession>
<dbReference type="OrthoDB" id="3256840at2"/>
<keyword evidence="3" id="KW-1185">Reference proteome</keyword>
<dbReference type="SUPFAM" id="SSF53850">
    <property type="entry name" value="Periplasmic binding protein-like II"/>
    <property type="match status" value="1"/>
</dbReference>